<dbReference type="InterPro" id="IPR003737">
    <property type="entry name" value="GlcNAc_PI_deacetylase-related"/>
</dbReference>
<dbReference type="PANTHER" id="PTHR12993:SF11">
    <property type="entry name" value="N-ACETYLGLUCOSAMINYL-PHOSPHATIDYLINOSITOL DE-N-ACETYLASE"/>
    <property type="match status" value="1"/>
</dbReference>
<evidence type="ECO:0008006" key="3">
    <source>
        <dbReference type="Google" id="ProtNLM"/>
    </source>
</evidence>
<name>A0A117LH83_9CHLR</name>
<organism evidence="1 2">
    <name type="scientific">Anaerolinea thermophila</name>
    <dbReference type="NCBI Taxonomy" id="167964"/>
    <lineage>
        <taxon>Bacteria</taxon>
        <taxon>Bacillati</taxon>
        <taxon>Chloroflexota</taxon>
        <taxon>Anaerolineae</taxon>
        <taxon>Anaerolineales</taxon>
        <taxon>Anaerolineaceae</taxon>
        <taxon>Anaerolinea</taxon>
    </lineage>
</organism>
<dbReference type="PANTHER" id="PTHR12993">
    <property type="entry name" value="N-ACETYLGLUCOSAMINYL-PHOSPHATIDYLINOSITOL DE-N-ACETYLASE-RELATED"/>
    <property type="match status" value="1"/>
</dbReference>
<dbReference type="SUPFAM" id="SSF102588">
    <property type="entry name" value="LmbE-like"/>
    <property type="match status" value="1"/>
</dbReference>
<dbReference type="EMBL" id="LGFU01000001">
    <property type="protein sequence ID" value="KUK47065.1"/>
    <property type="molecule type" value="Genomic_DNA"/>
</dbReference>
<protein>
    <recommendedName>
        <fullName evidence="3">LmbE family protein</fullName>
    </recommendedName>
</protein>
<proteinExistence type="predicted"/>
<dbReference type="InterPro" id="IPR024078">
    <property type="entry name" value="LmbE-like_dom_sf"/>
</dbReference>
<accession>A0A117LH83</accession>
<dbReference type="Gene3D" id="3.40.50.10320">
    <property type="entry name" value="LmbE-like"/>
    <property type="match status" value="1"/>
</dbReference>
<dbReference type="Proteomes" id="UP000064249">
    <property type="component" value="Unassembled WGS sequence"/>
</dbReference>
<dbReference type="GO" id="GO:0016811">
    <property type="term" value="F:hydrolase activity, acting on carbon-nitrogen (but not peptide) bonds, in linear amides"/>
    <property type="evidence" value="ECO:0007669"/>
    <property type="project" value="TreeGrafter"/>
</dbReference>
<dbReference type="Pfam" id="PF02585">
    <property type="entry name" value="PIG-L"/>
    <property type="match status" value="1"/>
</dbReference>
<comment type="caution">
    <text evidence="1">The sequence shown here is derived from an EMBL/GenBank/DDBJ whole genome shotgun (WGS) entry which is preliminary data.</text>
</comment>
<evidence type="ECO:0000313" key="1">
    <source>
        <dbReference type="EMBL" id="KUK47065.1"/>
    </source>
</evidence>
<gene>
    <name evidence="1" type="ORF">XD73_0011</name>
</gene>
<sequence length="226" mass="26052">MEFWQRSKTMAKDMLFYGKKIFFLGAHPDDIELGCGGLIAHITPKAEVFCITLSDNQKNPLLTNLVQEHQASMQILGVKPDHVILKDFTTRRFQHERQEILEFLFELNKKYHPDIVFTHTKADLHQDHSTVTMETLRAFRGISVFGFDVIRSSSGFFPHFLVKIDEQDVEKKVAALGAYTTYQDKYYFSDEVTRATLLRNGAIAESKYAEGFDIFRMIGSFSTLHE</sequence>
<evidence type="ECO:0000313" key="2">
    <source>
        <dbReference type="Proteomes" id="UP000064249"/>
    </source>
</evidence>
<dbReference type="AlphaFoldDB" id="A0A117LH83"/>
<reference evidence="1 2" key="1">
    <citation type="journal article" date="2015" name="MBio">
        <title>Genome-Resolved Metagenomic Analysis Reveals Roles for Candidate Phyla and Other Microbial Community Members in Biogeochemical Transformations in Oil Reservoirs.</title>
        <authorList>
            <person name="Hu P."/>
            <person name="Tom L."/>
            <person name="Singh A."/>
            <person name="Thomas B.C."/>
            <person name="Baker B.J."/>
            <person name="Piceno Y.M."/>
            <person name="Andersen G.L."/>
            <person name="Banfield J.F."/>
        </authorList>
    </citation>
    <scope>NUCLEOTIDE SEQUENCE [LARGE SCALE GENOMIC DNA]</scope>
    <source>
        <strain evidence="1">46_16</strain>
    </source>
</reference>